<evidence type="ECO:0000313" key="3">
    <source>
        <dbReference type="EMBL" id="KAB2605866.1"/>
    </source>
</evidence>
<name>A0A5N5FRV6_9ROSA</name>
<organism evidence="3 4">
    <name type="scientific">Pyrus ussuriensis x Pyrus communis</name>
    <dbReference type="NCBI Taxonomy" id="2448454"/>
    <lineage>
        <taxon>Eukaryota</taxon>
        <taxon>Viridiplantae</taxon>
        <taxon>Streptophyta</taxon>
        <taxon>Embryophyta</taxon>
        <taxon>Tracheophyta</taxon>
        <taxon>Spermatophyta</taxon>
        <taxon>Magnoliopsida</taxon>
        <taxon>eudicotyledons</taxon>
        <taxon>Gunneridae</taxon>
        <taxon>Pentapetalae</taxon>
        <taxon>rosids</taxon>
        <taxon>fabids</taxon>
        <taxon>Rosales</taxon>
        <taxon>Rosaceae</taxon>
        <taxon>Amygdaloideae</taxon>
        <taxon>Maleae</taxon>
        <taxon>Pyrus</taxon>
    </lineage>
</organism>
<dbReference type="EMBL" id="SMOL01000559">
    <property type="protein sequence ID" value="KAB2605866.1"/>
    <property type="molecule type" value="Genomic_DNA"/>
</dbReference>
<accession>A0A5N5FRV6</accession>
<evidence type="ECO:0000256" key="1">
    <source>
        <dbReference type="SAM" id="MobiDB-lite"/>
    </source>
</evidence>
<dbReference type="Pfam" id="PF09353">
    <property type="entry name" value="DUF1995"/>
    <property type="match status" value="1"/>
</dbReference>
<sequence length="331" mass="36135">MASHLLKIHTQTIQTPNPPLPTHPFPFPKHHQNSHIFFPSTLHHKPKITPLSPLCSSLSSSPTPPTSKEAAIQQAKTCLSATLSKPLNNLRLTTKLKKPKQPRFRLEIPVADDSPESLSNLALQLFQDLPIKRRSSKVNVLIIWSNAAFAEAAVKAFGASPSSPVEHSDISSIANGDTGNLNSADVAVFLAPEGTQLAVIKTVTDLLFPRPVVIFNPRWAFEEEAELGELGGFVDSFEVIFSFMGLEVKGLLSSRSGVVFKCVRDGVVSGEKWAVFVEEEGGELKMVSTFKSRPSIGEVENVLYNLMAINSPVTKSVKFFRDLVSNVTGKK</sequence>
<evidence type="ECO:0000313" key="4">
    <source>
        <dbReference type="Proteomes" id="UP000327157"/>
    </source>
</evidence>
<evidence type="ECO:0000259" key="2">
    <source>
        <dbReference type="Pfam" id="PF09353"/>
    </source>
</evidence>
<keyword evidence="4" id="KW-1185">Reference proteome</keyword>
<gene>
    <name evidence="3" type="ORF">D8674_005583</name>
</gene>
<dbReference type="GO" id="GO:0009507">
    <property type="term" value="C:chloroplast"/>
    <property type="evidence" value="ECO:0007669"/>
    <property type="project" value="TreeGrafter"/>
</dbReference>
<dbReference type="PANTHER" id="PTHR36365">
    <property type="entry name" value="OS05G0500400 PROTEIN"/>
    <property type="match status" value="1"/>
</dbReference>
<dbReference type="AlphaFoldDB" id="A0A5N5FRV6"/>
<proteinExistence type="predicted"/>
<reference evidence="4" key="2">
    <citation type="submission" date="2019-10" db="EMBL/GenBank/DDBJ databases">
        <title>A de novo genome assembly of a pear dwarfing rootstock.</title>
        <authorList>
            <person name="Wang F."/>
            <person name="Wang J."/>
            <person name="Li S."/>
            <person name="Zhang Y."/>
            <person name="Fang M."/>
            <person name="Ma L."/>
            <person name="Zhao Y."/>
            <person name="Jiang S."/>
        </authorList>
    </citation>
    <scope>NUCLEOTIDE SEQUENCE [LARGE SCALE GENOMIC DNA]</scope>
</reference>
<dbReference type="InterPro" id="IPR018962">
    <property type="entry name" value="DUF1995"/>
</dbReference>
<dbReference type="PANTHER" id="PTHR36365:SF1">
    <property type="entry name" value="OS05G0500400 PROTEIN"/>
    <property type="match status" value="1"/>
</dbReference>
<reference evidence="3 4" key="3">
    <citation type="submission" date="2019-11" db="EMBL/GenBank/DDBJ databases">
        <title>A de novo genome assembly of a pear dwarfing rootstock.</title>
        <authorList>
            <person name="Wang F."/>
            <person name="Wang J."/>
            <person name="Li S."/>
            <person name="Zhang Y."/>
            <person name="Fang M."/>
            <person name="Ma L."/>
            <person name="Zhao Y."/>
            <person name="Jiang S."/>
        </authorList>
    </citation>
    <scope>NUCLEOTIDE SEQUENCE [LARGE SCALE GENOMIC DNA]</scope>
    <source>
        <strain evidence="3">S2</strain>
        <tissue evidence="3">Leaf</tissue>
    </source>
</reference>
<dbReference type="Proteomes" id="UP000327157">
    <property type="component" value="Chromosome 11"/>
</dbReference>
<reference evidence="3 4" key="1">
    <citation type="submission" date="2019-09" db="EMBL/GenBank/DDBJ databases">
        <authorList>
            <person name="Ou C."/>
        </authorList>
    </citation>
    <scope>NUCLEOTIDE SEQUENCE [LARGE SCALE GENOMIC DNA]</scope>
    <source>
        <strain evidence="3">S2</strain>
        <tissue evidence="3">Leaf</tissue>
    </source>
</reference>
<protein>
    <recommendedName>
        <fullName evidence="2">DUF1995 domain-containing protein</fullName>
    </recommendedName>
</protein>
<comment type="caution">
    <text evidence="3">The sequence shown here is derived from an EMBL/GenBank/DDBJ whole genome shotgun (WGS) entry which is preliminary data.</text>
</comment>
<feature type="region of interest" description="Disordered" evidence="1">
    <location>
        <begin position="1"/>
        <end position="28"/>
    </location>
</feature>
<feature type="domain" description="DUF1995" evidence="2">
    <location>
        <begin position="65"/>
        <end position="301"/>
    </location>
</feature>
<feature type="compositionally biased region" description="Pro residues" evidence="1">
    <location>
        <begin position="16"/>
        <end position="27"/>
    </location>
</feature>
<dbReference type="OrthoDB" id="411524at2759"/>